<evidence type="ECO:0000256" key="2">
    <source>
        <dbReference type="ARBA" id="ARBA00008629"/>
    </source>
</evidence>
<keyword evidence="5" id="KW-1277">Toxin-antitoxin system</keyword>
<dbReference type="Pfam" id="PF01848">
    <property type="entry name" value="HOK_GEF"/>
    <property type="match status" value="1"/>
</dbReference>
<evidence type="ECO:0000313" key="9">
    <source>
        <dbReference type="EMBL" id="OOO83736.1"/>
    </source>
</evidence>
<dbReference type="AlphaFoldDB" id="A0A1S9JLI0"/>
<evidence type="ECO:0000256" key="1">
    <source>
        <dbReference type="ARBA" id="ARBA00004377"/>
    </source>
</evidence>
<keyword evidence="3" id="KW-1003">Cell membrane</keyword>
<proteinExistence type="inferred from homology"/>
<keyword evidence="7" id="KW-1133">Transmembrane helix</keyword>
<keyword evidence="6" id="KW-0812">Transmembrane</keyword>
<comment type="subcellular location">
    <subcellularLocation>
        <location evidence="1">Cell inner membrane</location>
        <topology evidence="1">Single-pass membrane protein</topology>
    </subcellularLocation>
</comment>
<evidence type="ECO:0000256" key="4">
    <source>
        <dbReference type="ARBA" id="ARBA00022519"/>
    </source>
</evidence>
<comment type="similarity">
    <text evidence="2">Belongs to the Hok/Gef family.</text>
</comment>
<evidence type="ECO:0000256" key="3">
    <source>
        <dbReference type="ARBA" id="ARBA00022475"/>
    </source>
</evidence>
<protein>
    <recommendedName>
        <fullName evidence="10">Hok/Gef family protein</fullName>
    </recommendedName>
</protein>
<dbReference type="InterPro" id="IPR000021">
    <property type="entry name" value="Hok/gef_toxin"/>
</dbReference>
<evidence type="ECO:0000256" key="8">
    <source>
        <dbReference type="ARBA" id="ARBA00023136"/>
    </source>
</evidence>
<sequence>MTGEHQQCPGLFLHSQTLVTRKDLCEVRIRTGQTEVAVFTAYEPEE</sequence>
<evidence type="ECO:0008006" key="10">
    <source>
        <dbReference type="Google" id="ProtNLM"/>
    </source>
</evidence>
<evidence type="ECO:0000256" key="6">
    <source>
        <dbReference type="ARBA" id="ARBA00022692"/>
    </source>
</evidence>
<evidence type="ECO:0000256" key="5">
    <source>
        <dbReference type="ARBA" id="ARBA00022649"/>
    </source>
</evidence>
<accession>A0A1S9JLI0</accession>
<keyword evidence="4" id="KW-0997">Cell inner membrane</keyword>
<gene>
    <name evidence="9" type="ORF">AJR17_004285</name>
</gene>
<reference evidence="9" key="1">
    <citation type="submission" date="2017-02" db="EMBL/GenBank/DDBJ databases">
        <title>Shigella draft genomes.</title>
        <authorList>
            <person name="Weis A.M."/>
            <person name="Weimer B.C."/>
            <person name="Gilpin B."/>
        </authorList>
    </citation>
    <scope>NUCLEOTIDE SEQUENCE [LARGE SCALE GENOMIC DNA]</scope>
    <source>
        <strain evidence="9">BCW_4868</strain>
    </source>
</reference>
<evidence type="ECO:0000256" key="7">
    <source>
        <dbReference type="ARBA" id="ARBA00022989"/>
    </source>
</evidence>
<name>A0A1S9JLI0_SHIBO</name>
<comment type="caution">
    <text evidence="9">The sequence shown here is derived from an EMBL/GenBank/DDBJ whole genome shotgun (WGS) entry which is preliminary data.</text>
</comment>
<dbReference type="Proteomes" id="UP000868349">
    <property type="component" value="Unassembled WGS sequence"/>
</dbReference>
<organism evidence="9">
    <name type="scientific">Shigella boydii</name>
    <dbReference type="NCBI Taxonomy" id="621"/>
    <lineage>
        <taxon>Bacteria</taxon>
        <taxon>Pseudomonadati</taxon>
        <taxon>Pseudomonadota</taxon>
        <taxon>Gammaproteobacteria</taxon>
        <taxon>Enterobacterales</taxon>
        <taxon>Enterobacteriaceae</taxon>
        <taxon>Shigella</taxon>
    </lineage>
</organism>
<keyword evidence="8" id="KW-0472">Membrane</keyword>
<dbReference type="EMBL" id="MSJS02000016">
    <property type="protein sequence ID" value="OOO83736.1"/>
    <property type="molecule type" value="Genomic_DNA"/>
</dbReference>
<dbReference type="GO" id="GO:0005886">
    <property type="term" value="C:plasma membrane"/>
    <property type="evidence" value="ECO:0007669"/>
    <property type="project" value="UniProtKB-SubCell"/>
</dbReference>